<feature type="transmembrane region" description="Helical" evidence="7">
    <location>
        <begin position="751"/>
        <end position="772"/>
    </location>
</feature>
<dbReference type="OrthoDB" id="69646at2759"/>
<feature type="transmembrane region" description="Helical" evidence="7">
    <location>
        <begin position="667"/>
        <end position="685"/>
    </location>
</feature>
<dbReference type="AlphaFoldDB" id="A0A8S3SC46"/>
<keyword evidence="6 7" id="KW-0472">Membrane</keyword>
<gene>
    <name evidence="9" type="ORF">MEDL_32178</name>
</gene>
<organism evidence="9 10">
    <name type="scientific">Mytilus edulis</name>
    <name type="common">Blue mussel</name>
    <dbReference type="NCBI Taxonomy" id="6550"/>
    <lineage>
        <taxon>Eukaryota</taxon>
        <taxon>Metazoa</taxon>
        <taxon>Spiralia</taxon>
        <taxon>Lophotrochozoa</taxon>
        <taxon>Mollusca</taxon>
        <taxon>Bivalvia</taxon>
        <taxon>Autobranchia</taxon>
        <taxon>Pteriomorphia</taxon>
        <taxon>Mytilida</taxon>
        <taxon>Mytiloidea</taxon>
        <taxon>Mytilidae</taxon>
        <taxon>Mytilinae</taxon>
        <taxon>Mytilus</taxon>
    </lineage>
</organism>
<dbReference type="EMBL" id="CAJPWZ010001600">
    <property type="protein sequence ID" value="CAG2218560.1"/>
    <property type="molecule type" value="Genomic_DNA"/>
</dbReference>
<evidence type="ECO:0000256" key="2">
    <source>
        <dbReference type="ARBA" id="ARBA00005542"/>
    </source>
</evidence>
<keyword evidence="8" id="KW-0732">Signal</keyword>
<feature type="signal peptide" evidence="8">
    <location>
        <begin position="1"/>
        <end position="29"/>
    </location>
</feature>
<feature type="chain" id="PRO_5035733694" evidence="8">
    <location>
        <begin position="30"/>
        <end position="899"/>
    </location>
</feature>
<dbReference type="InterPro" id="IPR021910">
    <property type="entry name" value="NGX6/PGAP6/MYMK"/>
</dbReference>
<evidence type="ECO:0000256" key="6">
    <source>
        <dbReference type="ARBA" id="ARBA00023136"/>
    </source>
</evidence>
<evidence type="ECO:0000313" key="10">
    <source>
        <dbReference type="Proteomes" id="UP000683360"/>
    </source>
</evidence>
<reference evidence="9" key="1">
    <citation type="submission" date="2021-03" db="EMBL/GenBank/DDBJ databases">
        <authorList>
            <person name="Bekaert M."/>
        </authorList>
    </citation>
    <scope>NUCLEOTIDE SEQUENCE</scope>
</reference>
<comment type="caution">
    <text evidence="9">The sequence shown here is derived from an EMBL/GenBank/DDBJ whole genome shotgun (WGS) entry which is preliminary data.</text>
</comment>
<evidence type="ECO:0000256" key="3">
    <source>
        <dbReference type="ARBA" id="ARBA00022475"/>
    </source>
</evidence>
<name>A0A8S3SC46_MYTED</name>
<protein>
    <submittedName>
        <fullName evidence="9">Transmembrane protein 8B</fullName>
    </submittedName>
</protein>
<keyword evidence="3" id="KW-1003">Cell membrane</keyword>
<feature type="transmembrane region" description="Helical" evidence="7">
    <location>
        <begin position="787"/>
        <end position="808"/>
    </location>
</feature>
<dbReference type="Proteomes" id="UP000683360">
    <property type="component" value="Unassembled WGS sequence"/>
</dbReference>
<feature type="transmembrane region" description="Helical" evidence="7">
    <location>
        <begin position="814"/>
        <end position="833"/>
    </location>
</feature>
<dbReference type="PANTHER" id="PTHR14319">
    <property type="entry name" value="FIVE-SPAN TRANSMEMBRANE PROTEIN M83"/>
    <property type="match status" value="1"/>
</dbReference>
<keyword evidence="10" id="KW-1185">Reference proteome</keyword>
<dbReference type="PANTHER" id="PTHR14319:SF3">
    <property type="entry name" value="TRANSMEMBRANE PROTEIN-LIKE PROTEIN"/>
    <property type="match status" value="1"/>
</dbReference>
<dbReference type="GO" id="GO:0005886">
    <property type="term" value="C:plasma membrane"/>
    <property type="evidence" value="ECO:0007669"/>
    <property type="project" value="UniProtKB-SubCell"/>
</dbReference>
<evidence type="ECO:0000256" key="5">
    <source>
        <dbReference type="ARBA" id="ARBA00022989"/>
    </source>
</evidence>
<proteinExistence type="inferred from homology"/>
<keyword evidence="5 7" id="KW-1133">Transmembrane helix</keyword>
<comment type="similarity">
    <text evidence="2">Belongs to the TMEM8 family.</text>
</comment>
<evidence type="ECO:0000256" key="8">
    <source>
        <dbReference type="SAM" id="SignalP"/>
    </source>
</evidence>
<feature type="transmembrane region" description="Helical" evidence="7">
    <location>
        <begin position="728"/>
        <end position="745"/>
    </location>
</feature>
<dbReference type="Pfam" id="PF12036">
    <property type="entry name" value="DUF3522"/>
    <property type="match status" value="1"/>
</dbReference>
<evidence type="ECO:0000313" key="9">
    <source>
        <dbReference type="EMBL" id="CAG2218560.1"/>
    </source>
</evidence>
<evidence type="ECO:0000256" key="4">
    <source>
        <dbReference type="ARBA" id="ARBA00022692"/>
    </source>
</evidence>
<evidence type="ECO:0000256" key="7">
    <source>
        <dbReference type="SAM" id="Phobius"/>
    </source>
</evidence>
<accession>A0A8S3SC46</accession>
<sequence length="899" mass="100544">MYKHGCYFDINHLIWFIIVIALLLQPCKPQAYSAEVEWTTAVRLSDYKGYKSVSLTKYTIPDGTIEVLWDISADTLPKCPQKDVYIYIRHGSYPLVTPYNETYPENFHIEDSHHLKLTTNNVTLPYSIKMPKSGSWFLGGFLPRAQKQYLQAGLNKKNCVYGMGIRVISRYMVDIDEVSTGKLYKFVLPANKSKTMKLTVPEGTTSFSVLVDGCSVNTTNTTSCPVLIAAASGHIPNVSLDTNVNCTSDTCQLDYQSPFIKEWSYIRIVPYLQANDTELNVSLQVNTQNCLMNQYIVGEPVDPVEEDDNQTQIIHYKPKPAPPVTNSSCVQLQQMGRFDIMNEDFLSIFIFPDQFLYPWPNMRLFCPDTQVLLTYFDLSTERDAGGTLKVVFTTSHLYVHPQQDAKVYLCVMKSSIPSLTTVTDCPGGVSLIVNSTSETASTSKVYIPYPSGGRWYLGMKSACYNKNKRGIVNINTDVLSVGGDCKNTDVLSVGGIFNTDVLSVGGIVNINTDVLSVGGIVNINTDVLSVGGIVNINTDVLSVGGIVNINTDVLSVGGIVNINTDVLSVGGIVNINTDVLSDCKHQHRCFVSRRDCKHQHRCFVSRRDCKHQHRCFVSRRDYWRGYGCTDGSMAESDGTILSTMLLLTLSNAFFIPGIFLSIRRRMFVEGLVYVFTMFFSTFYHACDVNNVKYTWCMMDYGVLSFCDFYGSIMSFWVTLLAMSQLNDTVRSIFHMLGALCLAMGVEYNKHGLWVFVAPALTGVVIMSISWVVQCRKRKNCYPSKWRYLKFILPGILLAGTGLIIFAFLETDENYKYTHSAWHVVIALSIVFLLPSRKTSKGSFSLSDDAVLSDGQDYSLVQNHQVEAVGMMSADGIGDDSDDECILQPTRSRQDWNVIL</sequence>
<keyword evidence="4 7" id="KW-0812">Transmembrane</keyword>
<evidence type="ECO:0000256" key="1">
    <source>
        <dbReference type="ARBA" id="ARBA00004651"/>
    </source>
</evidence>
<feature type="transmembrane region" description="Helical" evidence="7">
    <location>
        <begin position="640"/>
        <end position="660"/>
    </location>
</feature>
<comment type="subcellular location">
    <subcellularLocation>
        <location evidence="1">Cell membrane</location>
        <topology evidence="1">Multi-pass membrane protein</topology>
    </subcellularLocation>
</comment>
<feature type="transmembrane region" description="Helical" evidence="7">
    <location>
        <begin position="700"/>
        <end position="721"/>
    </location>
</feature>